<dbReference type="SUPFAM" id="SSF50104">
    <property type="entry name" value="Translation proteins SH3-like domain"/>
    <property type="match status" value="1"/>
</dbReference>
<dbReference type="InterPro" id="IPR014722">
    <property type="entry name" value="Rib_uL2_dom2"/>
</dbReference>
<dbReference type="RefSeq" id="WP_011393926.1">
    <property type="nucleotide sequence ID" value="NZ_DF238840.1"/>
</dbReference>
<dbReference type="InterPro" id="IPR003256">
    <property type="entry name" value="Ribosomal_uL24"/>
</dbReference>
<dbReference type="GO" id="GO:0005840">
    <property type="term" value="C:ribosome"/>
    <property type="evidence" value="ECO:0007669"/>
    <property type="project" value="UniProtKB-KW"/>
</dbReference>
<evidence type="ECO:0000256" key="7">
    <source>
        <dbReference type="ARBA" id="ARBA00023274"/>
    </source>
</evidence>
<accession>A0A0S6UBN7</accession>
<comment type="subunit">
    <text evidence="3 10">Part of the 50S ribosomal subunit.</text>
</comment>
<name>A0A0S6UBN7_NEOTH</name>
<dbReference type="Gene3D" id="2.30.30.30">
    <property type="match status" value="1"/>
</dbReference>
<evidence type="ECO:0000256" key="2">
    <source>
        <dbReference type="ARBA" id="ARBA00010618"/>
    </source>
</evidence>
<dbReference type="Pfam" id="PF17136">
    <property type="entry name" value="ribosomal_L24"/>
    <property type="match status" value="1"/>
</dbReference>
<dbReference type="GO" id="GO:1990904">
    <property type="term" value="C:ribonucleoprotein complex"/>
    <property type="evidence" value="ECO:0007669"/>
    <property type="project" value="UniProtKB-KW"/>
</dbReference>
<evidence type="ECO:0000256" key="4">
    <source>
        <dbReference type="ARBA" id="ARBA00022730"/>
    </source>
</evidence>
<evidence type="ECO:0000256" key="6">
    <source>
        <dbReference type="ARBA" id="ARBA00022980"/>
    </source>
</evidence>
<dbReference type="GO" id="GO:0019843">
    <property type="term" value="F:rRNA binding"/>
    <property type="evidence" value="ECO:0007669"/>
    <property type="project" value="UniProtKB-UniRule"/>
</dbReference>
<gene>
    <name evidence="10" type="primary">rplX</name>
    <name evidence="13" type="ORF">MTY_1020</name>
</gene>
<dbReference type="HAMAP" id="MF_01326_B">
    <property type="entry name" value="Ribosomal_uL24_B"/>
    <property type="match status" value="1"/>
</dbReference>
<dbReference type="SMR" id="A0A0S6UBN7"/>
<comment type="function">
    <text evidence="1 10">One of two assembly initiator proteins, it binds directly to the 5'-end of the 23S rRNA, where it nucleates assembly of the 50S subunit.</text>
</comment>
<evidence type="ECO:0000259" key="12">
    <source>
        <dbReference type="SMART" id="SM00739"/>
    </source>
</evidence>
<dbReference type="GO" id="GO:0003735">
    <property type="term" value="F:structural constituent of ribosome"/>
    <property type="evidence" value="ECO:0007669"/>
    <property type="project" value="InterPro"/>
</dbReference>
<keyword evidence="4 10" id="KW-0699">rRNA-binding</keyword>
<comment type="function">
    <text evidence="9 10">One of the proteins that surrounds the polypeptide exit tunnel on the outside of the subunit.</text>
</comment>
<dbReference type="EMBL" id="DF238840">
    <property type="protein sequence ID" value="GAF25684.1"/>
    <property type="molecule type" value="Genomic_DNA"/>
</dbReference>
<evidence type="ECO:0000256" key="9">
    <source>
        <dbReference type="ARBA" id="ARBA00058688"/>
    </source>
</evidence>
<dbReference type="PROSITE" id="PS01108">
    <property type="entry name" value="RIBOSOMAL_L24"/>
    <property type="match status" value="1"/>
</dbReference>
<dbReference type="PANTHER" id="PTHR12903">
    <property type="entry name" value="MITOCHONDRIAL RIBOSOMAL PROTEIN L24"/>
    <property type="match status" value="1"/>
</dbReference>
<reference evidence="13" key="1">
    <citation type="journal article" date="2014" name="Gene">
        <title>Genome-guided analysis of transformation efficiency and carbon dioxide assimilation by Moorella thermoacetica Y72.</title>
        <authorList>
            <person name="Tsukahara K."/>
            <person name="Kita A."/>
            <person name="Nakashimada Y."/>
            <person name="Hoshino T."/>
            <person name="Murakami K."/>
        </authorList>
    </citation>
    <scope>NUCLEOTIDE SEQUENCE [LARGE SCALE GENOMIC DNA]</scope>
    <source>
        <strain evidence="13">Y72</strain>
    </source>
</reference>
<dbReference type="AlphaFoldDB" id="A0A0S6UBN7"/>
<comment type="similarity">
    <text evidence="2 10 11">Belongs to the universal ribosomal protein uL24 family.</text>
</comment>
<evidence type="ECO:0000256" key="5">
    <source>
        <dbReference type="ARBA" id="ARBA00022884"/>
    </source>
</evidence>
<dbReference type="SMART" id="SM00739">
    <property type="entry name" value="KOW"/>
    <property type="match status" value="1"/>
</dbReference>
<keyword evidence="5 10" id="KW-0694">RNA-binding</keyword>
<evidence type="ECO:0000256" key="3">
    <source>
        <dbReference type="ARBA" id="ARBA00011838"/>
    </source>
</evidence>
<dbReference type="InterPro" id="IPR005824">
    <property type="entry name" value="KOW"/>
</dbReference>
<protein>
    <recommendedName>
        <fullName evidence="8 10">Large ribosomal subunit protein uL24</fullName>
    </recommendedName>
</protein>
<evidence type="ECO:0000256" key="10">
    <source>
        <dbReference type="HAMAP-Rule" id="MF_01326"/>
    </source>
</evidence>
<proteinExistence type="inferred from homology"/>
<organism evidence="13">
    <name type="scientific">Moorella thermoacetica Y72</name>
    <dbReference type="NCBI Taxonomy" id="1325331"/>
    <lineage>
        <taxon>Bacteria</taxon>
        <taxon>Bacillati</taxon>
        <taxon>Bacillota</taxon>
        <taxon>Clostridia</taxon>
        <taxon>Neomoorellales</taxon>
        <taxon>Neomoorellaceae</taxon>
        <taxon>Neomoorella</taxon>
    </lineage>
</organism>
<dbReference type="InterPro" id="IPR057264">
    <property type="entry name" value="Ribosomal_uL24_C"/>
</dbReference>
<dbReference type="Proteomes" id="UP000063718">
    <property type="component" value="Unassembled WGS sequence"/>
</dbReference>
<dbReference type="Pfam" id="PF00467">
    <property type="entry name" value="KOW"/>
    <property type="match status" value="1"/>
</dbReference>
<dbReference type="InterPro" id="IPR041988">
    <property type="entry name" value="Ribosomal_uL24_KOW"/>
</dbReference>
<evidence type="ECO:0000256" key="11">
    <source>
        <dbReference type="RuleBase" id="RU003477"/>
    </source>
</evidence>
<sequence length="108" mass="11721">MATPRVHVKKGDTVMVITGKDAGKKGKVLSVEPARGRVVVEGVNIVKRHTRPTQKMPQGGIIEKEAPVASSNVMLFCNKCNRPTRIGRQILADGTKTRVCKKCGEVID</sequence>
<dbReference type="FunFam" id="2.30.30.30:FF:000004">
    <property type="entry name" value="50S ribosomal protein L24"/>
    <property type="match status" value="1"/>
</dbReference>
<dbReference type="GeneID" id="45618485"/>
<evidence type="ECO:0000313" key="13">
    <source>
        <dbReference type="EMBL" id="GAF25684.1"/>
    </source>
</evidence>
<dbReference type="InterPro" id="IPR005825">
    <property type="entry name" value="Ribosomal_uL24_CS"/>
</dbReference>
<dbReference type="InterPro" id="IPR008991">
    <property type="entry name" value="Translation_prot_SH3-like_sf"/>
</dbReference>
<evidence type="ECO:0000256" key="1">
    <source>
        <dbReference type="ARBA" id="ARBA00004072"/>
    </source>
</evidence>
<dbReference type="NCBIfam" id="TIGR01079">
    <property type="entry name" value="rplX_bact"/>
    <property type="match status" value="1"/>
</dbReference>
<keyword evidence="6 10" id="KW-0689">Ribosomal protein</keyword>
<feature type="domain" description="KOW" evidence="12">
    <location>
        <begin position="7"/>
        <end position="34"/>
    </location>
</feature>
<evidence type="ECO:0000256" key="8">
    <source>
        <dbReference type="ARBA" id="ARBA00035206"/>
    </source>
</evidence>
<dbReference type="GO" id="GO:0006412">
    <property type="term" value="P:translation"/>
    <property type="evidence" value="ECO:0007669"/>
    <property type="project" value="UniProtKB-UniRule"/>
</dbReference>
<keyword evidence="7 10" id="KW-0687">Ribonucleoprotein</keyword>
<dbReference type="CDD" id="cd06089">
    <property type="entry name" value="KOW_RPL26"/>
    <property type="match status" value="1"/>
</dbReference>